<reference evidence="2" key="1">
    <citation type="journal article" date="2011" name="Appl. Environ. Microbiol.">
        <title>Genomic potential of Marinobacter aquaeolei, a biogeochemical 'opportunitroph'.</title>
        <authorList>
            <person name="Singer E."/>
            <person name="Webb E.A."/>
            <person name="Nelson W.C."/>
            <person name="Heidelberg J.F."/>
            <person name="Ivanova N."/>
            <person name="Pati A."/>
            <person name="Edwards K.J."/>
        </authorList>
    </citation>
    <scope>NUCLEOTIDE SEQUENCE [LARGE SCALE GENOMIC DNA]</scope>
    <source>
        <strain evidence="2">ATCC 700491 / DSM 11845 / VT8</strain>
    </source>
</reference>
<sequence>MAPALVCPGCEFTARRRLRQKLAPAEARATCWHDASRESMYRDFKTTLELITTVLDNADLTSDEIRRRYANMPDRTFKRHMAIARKHGAQMECVSDPAGRYTWICRNRNQIESRVRTWLIFERERTLVGDSQLDLLHQSL</sequence>
<dbReference type="KEGG" id="maq:Maqu_1386"/>
<dbReference type="Proteomes" id="UP000000998">
    <property type="component" value="Chromosome"/>
</dbReference>
<evidence type="ECO:0000313" key="2">
    <source>
        <dbReference type="Proteomes" id="UP000000998"/>
    </source>
</evidence>
<dbReference type="AlphaFoldDB" id="A1U0F4"/>
<dbReference type="EMBL" id="CP000514">
    <property type="protein sequence ID" value="ABM18473.1"/>
    <property type="molecule type" value="Genomic_DNA"/>
</dbReference>
<name>A1U0F4_MARN8</name>
<evidence type="ECO:0000313" key="1">
    <source>
        <dbReference type="EMBL" id="ABM18473.1"/>
    </source>
</evidence>
<gene>
    <name evidence="1" type="ordered locus">Maqu_1386</name>
</gene>
<dbReference type="HOGENOM" id="CLU_152493_0_0_6"/>
<proteinExistence type="predicted"/>
<organism evidence="1 2">
    <name type="scientific">Marinobacter nauticus (strain ATCC 700491 / DSM 11845 / VT8)</name>
    <name type="common">Marinobacter aquaeolei</name>
    <dbReference type="NCBI Taxonomy" id="351348"/>
    <lineage>
        <taxon>Bacteria</taxon>
        <taxon>Pseudomonadati</taxon>
        <taxon>Pseudomonadota</taxon>
        <taxon>Gammaproteobacteria</taxon>
        <taxon>Pseudomonadales</taxon>
        <taxon>Marinobacteraceae</taxon>
        <taxon>Marinobacter</taxon>
    </lineage>
</organism>
<protein>
    <submittedName>
        <fullName evidence="1">Uncharacterized protein</fullName>
    </submittedName>
</protein>
<accession>A1U0F4</accession>